<accession>A0A834C1K8</accession>
<dbReference type="Pfam" id="PF22611">
    <property type="entry name" value="CFAP126"/>
    <property type="match status" value="1"/>
</dbReference>
<gene>
    <name evidence="2" type="ORF">FQA47_017764</name>
</gene>
<feature type="region of interest" description="Disordered" evidence="1">
    <location>
        <begin position="1"/>
        <end position="116"/>
    </location>
</feature>
<proteinExistence type="predicted"/>
<dbReference type="AlphaFoldDB" id="A0A834C1K8"/>
<name>A0A834C1K8_ORYME</name>
<sequence length="116" mass="12290">MSSSYSANQYASAFNPHRLQNWGETKHFKQISFQEENVEVTPPCTTEAQPSAQNRPPTQSSASAAHAAPLHPSCAAGMDKSSSNNTAEAQGLAGDGSEGKPQLESSSNILQADTQR</sequence>
<dbReference type="InterPro" id="IPR038797">
    <property type="entry name" value="Fltp"/>
</dbReference>
<protein>
    <submittedName>
        <fullName evidence="2">Protein Flattop</fullName>
    </submittedName>
</protein>
<feature type="compositionally biased region" description="Low complexity" evidence="1">
    <location>
        <begin position="1"/>
        <end position="13"/>
    </location>
</feature>
<feature type="compositionally biased region" description="Polar residues" evidence="1">
    <location>
        <begin position="43"/>
        <end position="59"/>
    </location>
</feature>
<reference evidence="2" key="1">
    <citation type="journal article" name="BMC Genomics">
        <title>Long-read sequencing and de novo genome assembly of marine medaka (Oryzias melastigma).</title>
        <authorList>
            <person name="Liang P."/>
            <person name="Saqib H.S.A."/>
            <person name="Ni X."/>
            <person name="Shen Y."/>
        </authorList>
    </citation>
    <scope>NUCLEOTIDE SEQUENCE</scope>
    <source>
        <strain evidence="2">Bigg-433</strain>
    </source>
</reference>
<dbReference type="EMBL" id="WKFB01000598">
    <property type="protein sequence ID" value="KAF6719559.1"/>
    <property type="molecule type" value="Genomic_DNA"/>
</dbReference>
<feature type="compositionally biased region" description="Polar residues" evidence="1">
    <location>
        <begin position="103"/>
        <end position="116"/>
    </location>
</feature>
<evidence type="ECO:0000313" key="3">
    <source>
        <dbReference type="Proteomes" id="UP000646548"/>
    </source>
</evidence>
<comment type="caution">
    <text evidence="2">The sequence shown here is derived from an EMBL/GenBank/DDBJ whole genome shotgun (WGS) entry which is preliminary data.</text>
</comment>
<evidence type="ECO:0000256" key="1">
    <source>
        <dbReference type="SAM" id="MobiDB-lite"/>
    </source>
</evidence>
<dbReference type="Proteomes" id="UP000646548">
    <property type="component" value="Unassembled WGS sequence"/>
</dbReference>
<organism evidence="2 3">
    <name type="scientific">Oryzias melastigma</name>
    <name type="common">Marine medaka</name>
    <dbReference type="NCBI Taxonomy" id="30732"/>
    <lineage>
        <taxon>Eukaryota</taxon>
        <taxon>Metazoa</taxon>
        <taxon>Chordata</taxon>
        <taxon>Craniata</taxon>
        <taxon>Vertebrata</taxon>
        <taxon>Euteleostomi</taxon>
        <taxon>Actinopterygii</taxon>
        <taxon>Neopterygii</taxon>
        <taxon>Teleostei</taxon>
        <taxon>Neoteleostei</taxon>
        <taxon>Acanthomorphata</taxon>
        <taxon>Ovalentaria</taxon>
        <taxon>Atherinomorphae</taxon>
        <taxon>Beloniformes</taxon>
        <taxon>Adrianichthyidae</taxon>
        <taxon>Oryziinae</taxon>
        <taxon>Oryzias</taxon>
    </lineage>
</organism>
<evidence type="ECO:0000313" key="2">
    <source>
        <dbReference type="EMBL" id="KAF6719559.1"/>
    </source>
</evidence>
<feature type="compositionally biased region" description="Low complexity" evidence="1">
    <location>
        <begin position="60"/>
        <end position="76"/>
    </location>
</feature>